<name>F2ND08_DESAR</name>
<organism evidence="2 3">
    <name type="scientific">Desulfobacca acetoxidans (strain ATCC 700848 / DSM 11109 / ASRB2)</name>
    <dbReference type="NCBI Taxonomy" id="880072"/>
    <lineage>
        <taxon>Bacteria</taxon>
        <taxon>Pseudomonadati</taxon>
        <taxon>Thermodesulfobacteriota</taxon>
        <taxon>Desulfobaccia</taxon>
        <taxon>Desulfobaccales</taxon>
        <taxon>Desulfobaccaceae</taxon>
        <taxon>Desulfobacca</taxon>
    </lineage>
</organism>
<dbReference type="Pfam" id="PF04390">
    <property type="entry name" value="LptE"/>
    <property type="match status" value="1"/>
</dbReference>
<dbReference type="STRING" id="880072.Desac_1742"/>
<evidence type="ECO:0000313" key="2">
    <source>
        <dbReference type="EMBL" id="AEB09582.1"/>
    </source>
</evidence>
<dbReference type="GO" id="GO:0019867">
    <property type="term" value="C:outer membrane"/>
    <property type="evidence" value="ECO:0007669"/>
    <property type="project" value="InterPro"/>
</dbReference>
<gene>
    <name evidence="2" type="ordered locus">Desac_1742</name>
</gene>
<dbReference type="KEGG" id="dao:Desac_1742"/>
<dbReference type="HOGENOM" id="CLU_1472920_0_0_7"/>
<proteinExistence type="predicted"/>
<feature type="signal peptide" evidence="1">
    <location>
        <begin position="1"/>
        <end position="31"/>
    </location>
</feature>
<reference evidence="3" key="2">
    <citation type="submission" date="2011-03" db="EMBL/GenBank/DDBJ databases">
        <title>The complete genome of Desulfobacca acetoxidans DSM 11109.</title>
        <authorList>
            <consortium name="US DOE Joint Genome Institute (JGI-PGF)"/>
            <person name="Lucas S."/>
            <person name="Copeland A."/>
            <person name="Lapidus A."/>
            <person name="Bruce D."/>
            <person name="Goodwin L."/>
            <person name="Pitluck S."/>
            <person name="Peters L."/>
            <person name="Kyrpides N."/>
            <person name="Mavromatis K."/>
            <person name="Ivanova N."/>
            <person name="Ovchinnikova G."/>
            <person name="Teshima H."/>
            <person name="Detter J.C."/>
            <person name="Han C."/>
            <person name="Land M."/>
            <person name="Hauser L."/>
            <person name="Markowitz V."/>
            <person name="Cheng J.-F."/>
            <person name="Hugenholtz P."/>
            <person name="Woyke T."/>
            <person name="Wu D."/>
            <person name="Spring S."/>
            <person name="Schueler E."/>
            <person name="Brambilla E."/>
            <person name="Klenk H.-P."/>
            <person name="Eisen J.A."/>
        </authorList>
    </citation>
    <scope>NUCLEOTIDE SEQUENCE [LARGE SCALE GENOMIC DNA]</scope>
    <source>
        <strain evidence="3">ATCC 700848 / DSM 11109 / ASRB2</strain>
    </source>
</reference>
<evidence type="ECO:0000256" key="1">
    <source>
        <dbReference type="SAM" id="SignalP"/>
    </source>
</evidence>
<evidence type="ECO:0008006" key="4">
    <source>
        <dbReference type="Google" id="ProtNLM"/>
    </source>
</evidence>
<dbReference type="GO" id="GO:0043165">
    <property type="term" value="P:Gram-negative-bacterium-type cell outer membrane assembly"/>
    <property type="evidence" value="ECO:0007669"/>
    <property type="project" value="InterPro"/>
</dbReference>
<protein>
    <recommendedName>
        <fullName evidence="4">Lipoprotein</fullName>
    </recommendedName>
</protein>
<reference evidence="2 3" key="1">
    <citation type="journal article" date="2011" name="Stand. Genomic Sci.">
        <title>Complete genome sequence of the acetate-degrading sulfate reducer Desulfobacca acetoxidans type strain (ASRB2).</title>
        <authorList>
            <person name="Goker M."/>
            <person name="Teshima H."/>
            <person name="Lapidus A."/>
            <person name="Nolan M."/>
            <person name="Lucas S."/>
            <person name="Hammon N."/>
            <person name="Deshpande S."/>
            <person name="Cheng J.F."/>
            <person name="Tapia R."/>
            <person name="Han C."/>
            <person name="Goodwin L."/>
            <person name="Pitluck S."/>
            <person name="Huntemann M."/>
            <person name="Liolios K."/>
            <person name="Ivanova N."/>
            <person name="Pagani I."/>
            <person name="Mavromatis K."/>
            <person name="Ovchinikova G."/>
            <person name="Pati A."/>
            <person name="Chen A."/>
            <person name="Palaniappan K."/>
            <person name="Land M."/>
            <person name="Hauser L."/>
            <person name="Brambilla E.M."/>
            <person name="Rohde M."/>
            <person name="Spring S."/>
            <person name="Detter J.C."/>
            <person name="Woyke T."/>
            <person name="Bristow J."/>
            <person name="Eisen J.A."/>
            <person name="Markowitz V."/>
            <person name="Hugenholtz P."/>
            <person name="Kyrpides N.C."/>
            <person name="Klenk H.P."/>
        </authorList>
    </citation>
    <scope>NUCLEOTIDE SEQUENCE [LARGE SCALE GENOMIC DNA]</scope>
    <source>
        <strain evidence="3">ATCC 700848 / DSM 11109 / ASRB2</strain>
    </source>
</reference>
<sequence length="183" mass="20349">MQDSNQFRRGVSRRRLTFLMVCLLGLTSACGYQVVGSAPAGADRPQATIAIPPFENRSMEVGLETIFANDLLRAFGDGGSVRAKPGDEGADYLLLGTIKKLEHSSTAYLDIDRSLVRRVTVTVEITLKDFRQNKVIWKSTEMIKADYVAENYYSIGEANRTQGIRQASARLAQRVYDKINVLL</sequence>
<dbReference type="RefSeq" id="WP_013706692.1">
    <property type="nucleotide sequence ID" value="NC_015388.1"/>
</dbReference>
<keyword evidence="3" id="KW-1185">Reference proteome</keyword>
<feature type="chain" id="PRO_5003287093" description="Lipoprotein" evidence="1">
    <location>
        <begin position="32"/>
        <end position="183"/>
    </location>
</feature>
<evidence type="ECO:0000313" key="3">
    <source>
        <dbReference type="Proteomes" id="UP000000483"/>
    </source>
</evidence>
<dbReference type="Proteomes" id="UP000000483">
    <property type="component" value="Chromosome"/>
</dbReference>
<dbReference type="InterPro" id="IPR007485">
    <property type="entry name" value="LPS_assembly_LptE"/>
</dbReference>
<dbReference type="EMBL" id="CP002629">
    <property type="protein sequence ID" value="AEB09582.1"/>
    <property type="molecule type" value="Genomic_DNA"/>
</dbReference>
<dbReference type="AlphaFoldDB" id="F2ND08"/>
<dbReference type="OrthoDB" id="5511003at2"/>
<accession>F2ND08</accession>
<keyword evidence="1" id="KW-0732">Signal</keyword>